<dbReference type="InterPro" id="IPR006531">
    <property type="entry name" value="Gp5/Vgr_OB"/>
</dbReference>
<proteinExistence type="predicted"/>
<dbReference type="Gene3D" id="2.40.50.230">
    <property type="entry name" value="Gp5 N-terminal domain"/>
    <property type="match status" value="1"/>
</dbReference>
<dbReference type="SUPFAM" id="SSF69349">
    <property type="entry name" value="Phage fibre proteins"/>
    <property type="match status" value="1"/>
</dbReference>
<dbReference type="InterPro" id="IPR037026">
    <property type="entry name" value="Vgr_OB-fold_dom_sf"/>
</dbReference>
<evidence type="ECO:0000313" key="3">
    <source>
        <dbReference type="Proteomes" id="UP001430374"/>
    </source>
</evidence>
<evidence type="ECO:0000313" key="2">
    <source>
        <dbReference type="EMBL" id="MCF2219904.1"/>
    </source>
</evidence>
<dbReference type="EMBL" id="JACSGT010000001">
    <property type="protein sequence ID" value="MCF2219904.1"/>
    <property type="molecule type" value="Genomic_DNA"/>
</dbReference>
<accession>A0ABS9C5R3</accession>
<feature type="domain" description="Gp5/Type VI secretion system Vgr protein OB-fold" evidence="1">
    <location>
        <begin position="369"/>
        <end position="444"/>
    </location>
</feature>
<reference evidence="2" key="1">
    <citation type="submission" date="2021-08" db="EMBL/GenBank/DDBJ databases">
        <title>Complete genome sequence of Chryseobacterium sp strain PS-8.</title>
        <authorList>
            <person name="Das S.K."/>
        </authorList>
    </citation>
    <scope>NUCLEOTIDE SEQUENCE</scope>
    <source>
        <strain evidence="2">PS-8</strain>
    </source>
</reference>
<dbReference type="Pfam" id="PF04717">
    <property type="entry name" value="Phage_base_V"/>
    <property type="match status" value="1"/>
</dbReference>
<dbReference type="SUPFAM" id="SSF69255">
    <property type="entry name" value="gp5 N-terminal domain-like"/>
    <property type="match status" value="1"/>
</dbReference>
<sequence>MPVPSYIPTDDLLKLEFLVDEVNNGLDGLLKEGQVTFELNKIPFAKFTFVASNPDLGSKAKLPTDELKKEQKITVKITSDNQPQILFKGFIKSIEKKIGEDCTVVKIECKDEAYQLTSIPQEEDNGNDNFITKLNQFLRTAKVLNKIETEEKDWEKEMITRNPHTHSWDYLVGFLDSIGVMAAVRNGEFFVFDALSKKEVKEKYTAENGVNVFTFSGTEDESKKLSKASIEYWDSSSQKMEKKEENQGAKENIKRVTLNESRFLATTITRMAKTYIQKSNLAVIQAQLTTFGNLMAKAGDFLICKKVNEEIDDEKLLIRKEHHTFENNYWKTEYSLGLESEQTFAETTSSSIPAQQAQTGQTNSLSGLQIGIVTQIEEDPNNQFRIKVRIPTISESGEGVWARLATLFAGNEMGSFFIPNVNDEVIVGCLGNNPDTPIILGSLYSSQNAMPFPIDKENYTKAFVTKEGTKIQLDDEKKSVELSTKKGNKLLISDDEKGFLLEDENGNKLMMNSDGITLESSKDIILKATKDFKIIGAKGEISANANLDIKGSIIKLN</sequence>
<keyword evidence="3" id="KW-1185">Reference proteome</keyword>
<gene>
    <name evidence="2" type="ORF">H9Q08_11345</name>
</gene>
<comment type="caution">
    <text evidence="2">The sequence shown here is derived from an EMBL/GenBank/DDBJ whole genome shotgun (WGS) entry which is preliminary data.</text>
</comment>
<dbReference type="RefSeq" id="WP_235131431.1">
    <property type="nucleotide sequence ID" value="NZ_JACSGT010000001.1"/>
</dbReference>
<protein>
    <submittedName>
        <fullName evidence="2">Phage baseplate assembly protein V</fullName>
    </submittedName>
</protein>
<dbReference type="Proteomes" id="UP001430374">
    <property type="component" value="Unassembled WGS sequence"/>
</dbReference>
<name>A0ABS9C5R3_9FLAO</name>
<organism evidence="2 3">
    <name type="scientific">Chryseobacterium indicum</name>
    <dbReference type="NCBI Taxonomy" id="2766954"/>
    <lineage>
        <taxon>Bacteria</taxon>
        <taxon>Pseudomonadati</taxon>
        <taxon>Bacteroidota</taxon>
        <taxon>Flavobacteriia</taxon>
        <taxon>Flavobacteriales</taxon>
        <taxon>Weeksellaceae</taxon>
        <taxon>Chryseobacterium group</taxon>
        <taxon>Chryseobacterium</taxon>
    </lineage>
</organism>
<evidence type="ECO:0000259" key="1">
    <source>
        <dbReference type="Pfam" id="PF04717"/>
    </source>
</evidence>